<evidence type="ECO:0000259" key="2">
    <source>
        <dbReference type="Pfam" id="PF11716"/>
    </source>
</evidence>
<dbReference type="SUPFAM" id="SSF109854">
    <property type="entry name" value="DinB/YfiT-like putative metalloenzymes"/>
    <property type="match status" value="1"/>
</dbReference>
<dbReference type="RefSeq" id="WP_256618508.1">
    <property type="nucleotide sequence ID" value="NZ_JANIBC010000002.1"/>
</dbReference>
<feature type="region of interest" description="Disordered" evidence="1">
    <location>
        <begin position="246"/>
        <end position="267"/>
    </location>
</feature>
<evidence type="ECO:0000256" key="1">
    <source>
        <dbReference type="SAM" id="MobiDB-lite"/>
    </source>
</evidence>
<dbReference type="NCBIfam" id="TIGR03084">
    <property type="entry name" value="TIGR03084 family metal-binding protein"/>
    <property type="match status" value="1"/>
</dbReference>
<dbReference type="InterPro" id="IPR034660">
    <property type="entry name" value="DinB/YfiT-like"/>
</dbReference>
<evidence type="ECO:0000313" key="3">
    <source>
        <dbReference type="EMBL" id="MCQ8184659.1"/>
    </source>
</evidence>
<comment type="caution">
    <text evidence="3">The sequence shown here is derived from an EMBL/GenBank/DDBJ whole genome shotgun (WGS) entry which is preliminary data.</text>
</comment>
<dbReference type="Proteomes" id="UP001142610">
    <property type="component" value="Unassembled WGS sequence"/>
</dbReference>
<sequence>MIPVAHDFLAESYALSSVLNRPDLDWDRELLFKGWTANQIVRHLHLWNQAALLSLTDEAGFQTMLTEAMPVMMSGGLRAYEDQRYGELEGEALRKAWLTGAEETADAFAKADPDRRLPWVGPPMSASSSIGARLMETWAHGQAIYDDLGIERRDEDRIEEIATLGVRTFGWTYAVRGQDKPSTKPYVELTAPSGAVWRFNEERDDERIEGPATAFCQVVTQTRNIADVPLRVTGEVAKDWMSKAQCFAGAAETPPPPGMRRPRGESE</sequence>
<protein>
    <submittedName>
        <fullName evidence="3">TIGR03084 family metal-binding protein</fullName>
    </submittedName>
</protein>
<proteinExistence type="predicted"/>
<dbReference type="InterPro" id="IPR017517">
    <property type="entry name" value="Maleyloyr_isom"/>
</dbReference>
<dbReference type="InterPro" id="IPR024344">
    <property type="entry name" value="MDMPI_metal-binding"/>
</dbReference>
<name>A0A9X2L825_9PROT</name>
<keyword evidence="4" id="KW-1185">Reference proteome</keyword>
<dbReference type="EMBL" id="JANIBC010000002">
    <property type="protein sequence ID" value="MCQ8184659.1"/>
    <property type="molecule type" value="Genomic_DNA"/>
</dbReference>
<feature type="domain" description="Mycothiol-dependent maleylpyruvate isomerase metal-binding" evidence="2">
    <location>
        <begin position="23"/>
        <end position="144"/>
    </location>
</feature>
<dbReference type="Gene3D" id="1.20.120.450">
    <property type="entry name" value="dinb family like domain"/>
    <property type="match status" value="1"/>
</dbReference>
<dbReference type="NCBIfam" id="TIGR03083">
    <property type="entry name" value="maleylpyruvate isomerase family mycothiol-dependent enzyme"/>
    <property type="match status" value="1"/>
</dbReference>
<dbReference type="Pfam" id="PF11716">
    <property type="entry name" value="MDMPI_N"/>
    <property type="match status" value="1"/>
</dbReference>
<accession>A0A9X2L825</accession>
<organism evidence="3 4">
    <name type="scientific">Parvularcula maris</name>
    <dbReference type="NCBI Taxonomy" id="2965077"/>
    <lineage>
        <taxon>Bacteria</taxon>
        <taxon>Pseudomonadati</taxon>
        <taxon>Pseudomonadota</taxon>
        <taxon>Alphaproteobacteria</taxon>
        <taxon>Parvularculales</taxon>
        <taxon>Parvularculaceae</taxon>
        <taxon>Parvularcula</taxon>
    </lineage>
</organism>
<dbReference type="AlphaFoldDB" id="A0A9X2L825"/>
<dbReference type="InterPro" id="IPR017518">
    <property type="entry name" value="CHP03084"/>
</dbReference>
<gene>
    <name evidence="3" type="ORF">NOG11_04595</name>
</gene>
<dbReference type="GO" id="GO:0046872">
    <property type="term" value="F:metal ion binding"/>
    <property type="evidence" value="ECO:0007669"/>
    <property type="project" value="InterPro"/>
</dbReference>
<reference evidence="3" key="1">
    <citation type="submission" date="2022-07" db="EMBL/GenBank/DDBJ databases">
        <title>Parvularcula maris sp. nov., an algicidal bacterium isolated from seawater.</title>
        <authorList>
            <person name="Li F."/>
        </authorList>
    </citation>
    <scope>NUCLEOTIDE SEQUENCE</scope>
    <source>
        <strain evidence="3">BGMRC 0090</strain>
    </source>
</reference>
<evidence type="ECO:0000313" key="4">
    <source>
        <dbReference type="Proteomes" id="UP001142610"/>
    </source>
</evidence>